<dbReference type="InterPro" id="IPR032286">
    <property type="entry name" value="DUF4837"/>
</dbReference>
<organism evidence="1 2">
    <name type="scientific">Flavobacterium urocaniciphilum</name>
    <dbReference type="NCBI Taxonomy" id="1299341"/>
    <lineage>
        <taxon>Bacteria</taxon>
        <taxon>Pseudomonadati</taxon>
        <taxon>Bacteroidota</taxon>
        <taxon>Flavobacteriia</taxon>
        <taxon>Flavobacteriales</taxon>
        <taxon>Flavobacteriaceae</taxon>
        <taxon>Flavobacterium</taxon>
    </lineage>
</organism>
<name>A0A1H9BTT5_9FLAO</name>
<reference evidence="1 2" key="1">
    <citation type="submission" date="2016-10" db="EMBL/GenBank/DDBJ databases">
        <authorList>
            <person name="de Groot N.N."/>
        </authorList>
    </citation>
    <scope>NUCLEOTIDE SEQUENCE [LARGE SCALE GENOMIC DNA]</scope>
    <source>
        <strain evidence="1 2">DSM 27078</strain>
    </source>
</reference>
<proteinExistence type="predicted"/>
<accession>A0A1H9BTT5</accession>
<dbReference type="PROSITE" id="PS51257">
    <property type="entry name" value="PROKAR_LIPOPROTEIN"/>
    <property type="match status" value="1"/>
</dbReference>
<dbReference type="EMBL" id="FOEI01000003">
    <property type="protein sequence ID" value="SEP92386.1"/>
    <property type="molecule type" value="Genomic_DNA"/>
</dbReference>
<dbReference type="STRING" id="1299341.SAMN05444005_103213"/>
<dbReference type="OrthoDB" id="1115230at2"/>
<evidence type="ECO:0000313" key="2">
    <source>
        <dbReference type="Proteomes" id="UP000198648"/>
    </source>
</evidence>
<protein>
    <recommendedName>
        <fullName evidence="3">DUF4837 domain-containing protein</fullName>
    </recommendedName>
</protein>
<dbReference type="Proteomes" id="UP000198648">
    <property type="component" value="Unassembled WGS sequence"/>
</dbReference>
<keyword evidence="2" id="KW-1185">Reference proteome</keyword>
<dbReference type="Pfam" id="PF16125">
    <property type="entry name" value="DUF4837"/>
    <property type="match status" value="1"/>
</dbReference>
<evidence type="ECO:0000313" key="1">
    <source>
        <dbReference type="EMBL" id="SEP92386.1"/>
    </source>
</evidence>
<evidence type="ECO:0008006" key="3">
    <source>
        <dbReference type="Google" id="ProtNLM"/>
    </source>
</evidence>
<dbReference type="AlphaFoldDB" id="A0A1H9BTT5"/>
<gene>
    <name evidence="1" type="ORF">SAMN05444005_103213</name>
</gene>
<sequence>MQHLKKILLILCSFLLLSCFEKEHEKKDVVAKNPYVNQNSVTVLISNSLWEGKVGEKIREKFAAPIVGLHECESLFVLMPVHGALTTEAKASRNILVLSKKEQSETKFEKDKYIKNQKIYTIEGENEEMILKQLQLSYKEIMKTFYESEIQLLLQKSTTNKKLQQQVKKQFLVDIQIPKEYSKGLQGDNFLWLRKEIGSGYNNLLIYTASFSAIYNKNAVVTNSLFIRNQVSKKYVLGKTKGSYMVAEPAYYPNFETTKIHNNLAYEMRGSWEFHNDFMTGPYINFAIKDNKRKRFIIIDGFAFNPVHSKKELLFEMEAIIKSTKIL</sequence>